<protein>
    <submittedName>
        <fullName evidence="4">AsmA family protein</fullName>
    </submittedName>
</protein>
<feature type="compositionally biased region" description="Basic residues" evidence="1">
    <location>
        <begin position="724"/>
        <end position="733"/>
    </location>
</feature>
<organism evidence="4 5">
    <name type="scientific">Sphingomonas oligophenolica</name>
    <dbReference type="NCBI Taxonomy" id="301154"/>
    <lineage>
        <taxon>Bacteria</taxon>
        <taxon>Pseudomonadati</taxon>
        <taxon>Pseudomonadota</taxon>
        <taxon>Alphaproteobacteria</taxon>
        <taxon>Sphingomonadales</taxon>
        <taxon>Sphingomonadaceae</taxon>
        <taxon>Sphingomonas</taxon>
    </lineage>
</organism>
<evidence type="ECO:0000313" key="5">
    <source>
        <dbReference type="Proteomes" id="UP001419910"/>
    </source>
</evidence>
<keyword evidence="2" id="KW-0472">Membrane</keyword>
<dbReference type="RefSeq" id="WP_343893042.1">
    <property type="nucleotide sequence ID" value="NZ_BAAAEH010000067.1"/>
</dbReference>
<dbReference type="Proteomes" id="UP001419910">
    <property type="component" value="Unassembled WGS sequence"/>
</dbReference>
<reference evidence="4 5" key="1">
    <citation type="submission" date="2024-05" db="EMBL/GenBank/DDBJ databases">
        <authorList>
            <person name="Liu Q."/>
            <person name="Xin Y.-H."/>
        </authorList>
    </citation>
    <scope>NUCLEOTIDE SEQUENCE [LARGE SCALE GENOMIC DNA]</scope>
    <source>
        <strain evidence="4 5">CGMCC 1.10181</strain>
    </source>
</reference>
<dbReference type="PANTHER" id="PTHR30441:SF9">
    <property type="entry name" value="ASMA FAMILY PROTEIN YHJG"/>
    <property type="match status" value="1"/>
</dbReference>
<keyword evidence="2" id="KW-0812">Transmembrane</keyword>
<evidence type="ECO:0000256" key="1">
    <source>
        <dbReference type="SAM" id="MobiDB-lite"/>
    </source>
</evidence>
<feature type="domain" description="AsmA" evidence="3">
    <location>
        <begin position="320"/>
        <end position="536"/>
    </location>
</feature>
<dbReference type="PANTHER" id="PTHR30441">
    <property type="entry name" value="DUF748 DOMAIN-CONTAINING PROTEIN"/>
    <property type="match status" value="1"/>
</dbReference>
<keyword evidence="5" id="KW-1185">Reference proteome</keyword>
<evidence type="ECO:0000259" key="3">
    <source>
        <dbReference type="Pfam" id="PF05170"/>
    </source>
</evidence>
<gene>
    <name evidence="4" type="ORF">ABC974_21650</name>
</gene>
<dbReference type="InterPro" id="IPR052894">
    <property type="entry name" value="AsmA-related"/>
</dbReference>
<feature type="region of interest" description="Disordered" evidence="1">
    <location>
        <begin position="1"/>
        <end position="35"/>
    </location>
</feature>
<dbReference type="Pfam" id="PF05170">
    <property type="entry name" value="AsmA"/>
    <property type="match status" value="1"/>
</dbReference>
<accession>A0ABU9Y8X8</accession>
<comment type="caution">
    <text evidence="4">The sequence shown here is derived from an EMBL/GenBank/DDBJ whole genome shotgun (WGS) entry which is preliminary data.</text>
</comment>
<keyword evidence="2" id="KW-1133">Transmembrane helix</keyword>
<dbReference type="InterPro" id="IPR007844">
    <property type="entry name" value="AsmA"/>
</dbReference>
<name>A0ABU9Y8X8_9SPHN</name>
<evidence type="ECO:0000313" key="4">
    <source>
        <dbReference type="EMBL" id="MEN2792251.1"/>
    </source>
</evidence>
<proteinExistence type="predicted"/>
<dbReference type="EMBL" id="JBDIME010000026">
    <property type="protein sequence ID" value="MEN2792251.1"/>
    <property type="molecule type" value="Genomic_DNA"/>
</dbReference>
<feature type="transmembrane region" description="Helical" evidence="2">
    <location>
        <begin position="51"/>
        <end position="72"/>
    </location>
</feature>
<feature type="region of interest" description="Disordered" evidence="1">
    <location>
        <begin position="690"/>
        <end position="733"/>
    </location>
</feature>
<feature type="compositionally biased region" description="Basic and acidic residues" evidence="1">
    <location>
        <begin position="712"/>
        <end position="723"/>
    </location>
</feature>
<sequence>MDSPRSPAAPPGSTGDFIVETPAEAESTHAADAESAEATVESRRLSRPWRIARNIVLGILGAIFLAWLILYITKGRFLKHPFERTVAAMTHRQVKVPGDFQLYFDPINIHFVAEGMTISNPLWASRPNLFEAKRIDTRIATFPLIVGDRRVKGLDMLNGAVDLEWSRDGKTNTWTFSEKKGKPFEMPLIRQATVAGTTLRYIDPRLQLTADLAFKTIKASDTRFESAIQFTGKGMERKTPFTLYGEMLAPNATVVGGKNKLDLHIKAARTAIDVAGTLDAPTRIDGADLKVTARGGNIADLFSIIGVAVPETRAYRLDSALTKTGDDYRFTGLRGHFGDSDIAGKLTVRLLEPRLKIDATLATRTLDIIDIAPFIGYNPDAVAAQGKGAIVTKVNGAPRLLPDAQLRVDSLRNFDADLHYTVRSVRARNLPVSNIDLTLGLDDSLLTLSPLTFDMARGHVSSDIKINARKPVVHTDYDIRLSPTPMGVLLAGYGVDEAGTTGTVKARIQLAGDGDTVHDSLSTANGRIAIIIPAGSFWTRNVQLSELDIGTFVQKMFQHKLKEPVKINCGLIAFTVRNGIGAADPILIDTQKNVIIGRGGFSFRNESLDFAVRADGKKFSLISAQSPIGVNGYFAKPGITVVSPQLIERAGVGLGLSLVATPLAGILAFVDVGDAKGTQCGPVLAGATARAQRTTGGKPRDDVGHGTTAKAENGRESPGERHEQRRKFLGIKL</sequence>
<evidence type="ECO:0000256" key="2">
    <source>
        <dbReference type="SAM" id="Phobius"/>
    </source>
</evidence>